<sequence>MASIDLVFEGAPLHTGDLVFGDGGSSPVTDAVISGAITLSKPGLSGAVVLGLVVSGAVTLTKPALRGDVVYFSDTQRPLVGRIQGRWQDASPRSERAGQAWRDAQHSPAGFDTRFMSGVRLTSGTEQRWQDAFRDHRRPLWMRYQDGKRRQLEADQSFADGVRAPDVVWQAFQSGTGMQRRVATSFQDGIRGVAGQHRTRFQDAVPAGWRWWSVVGTGKSLVKGWSNRYQDGRQPTPGVTVPHPPEPPLDPCYIPDPNLVFEAPWRAGTNLVFVCERHGAGETVIVPVRRVYVVENHITLHRVDNGASIEADAFSMSLDVDSWTWTWGASLPASALALIEPGPNGDPVDIQASVNGVAFRLCAESYTRERSFGKARIRVQGRGRAAILDAPYAPTLNHASASPLTAQQLAALALTINGVGIGWDVAWGLEDWSVPGGTWNFQGSYIAAVQDIVGAAGGYVQPHRTAPTLRVLPRYPATPWTWDTLTPDFELPSAVTSVEGIEWRSLPAYDRIFVSGTTGAGVLGQVTRAGAAGGSVAPMVTHPLITNAIAARQRGLAELSNTGRQALVTLRMPVLAETGIIQPGALVRYVDGPTTRLGLVRSTAVSWDRPVLRQTIGLETHVD</sequence>
<dbReference type="AlphaFoldDB" id="A0A6I6HJ98"/>
<dbReference type="Proteomes" id="UP000425817">
    <property type="component" value="Chromosome"/>
</dbReference>
<evidence type="ECO:0000313" key="1">
    <source>
        <dbReference type="EMBL" id="QGW82925.1"/>
    </source>
</evidence>
<evidence type="ECO:0000313" key="2">
    <source>
        <dbReference type="Proteomes" id="UP000425817"/>
    </source>
</evidence>
<name>A0A6I6HJ98_VARPD</name>
<proteinExistence type="predicted"/>
<reference evidence="1 2" key="1">
    <citation type="submission" date="2019-12" db="EMBL/GenBank/DDBJ databases">
        <title>Hybrid Genome Assemblies of two High G+C Isolates from Undergraduate Microbiology Courses.</title>
        <authorList>
            <person name="Ne Ville C.J."/>
            <person name="Enright D."/>
            <person name="Hernandez I."/>
            <person name="Dodsworth J."/>
            <person name="Orwin P.M."/>
        </authorList>
    </citation>
    <scope>NUCLEOTIDE SEQUENCE [LARGE SCALE GENOMIC DNA]</scope>
    <source>
        <strain evidence="1 2">CSUSB</strain>
    </source>
</reference>
<dbReference type="OrthoDB" id="8609885at2"/>
<accession>A0A6I6HJ98</accession>
<gene>
    <name evidence="1" type="ORF">GOQ09_15675</name>
</gene>
<organism evidence="1 2">
    <name type="scientific">Variovorax paradoxus</name>
    <dbReference type="NCBI Taxonomy" id="34073"/>
    <lineage>
        <taxon>Bacteria</taxon>
        <taxon>Pseudomonadati</taxon>
        <taxon>Pseudomonadota</taxon>
        <taxon>Betaproteobacteria</taxon>
        <taxon>Burkholderiales</taxon>
        <taxon>Comamonadaceae</taxon>
        <taxon>Variovorax</taxon>
    </lineage>
</organism>
<dbReference type="EMBL" id="CP046622">
    <property type="protein sequence ID" value="QGW82925.1"/>
    <property type="molecule type" value="Genomic_DNA"/>
</dbReference>
<protein>
    <submittedName>
        <fullName evidence="1">Uncharacterized protein</fullName>
    </submittedName>
</protein>
<dbReference type="RefSeq" id="WP_157614355.1">
    <property type="nucleotide sequence ID" value="NZ_CP046622.1"/>
</dbReference>